<keyword evidence="2 4" id="KW-0853">WD repeat</keyword>
<feature type="region of interest" description="Disordered" evidence="5">
    <location>
        <begin position="159"/>
        <end position="186"/>
    </location>
</feature>
<reference evidence="6 7" key="1">
    <citation type="submission" date="2019-01" db="EMBL/GenBank/DDBJ databases">
        <title>Nuclear Genome Assembly of the Microalgal Biofuel strain Nannochloropsis salina CCMP1776.</title>
        <authorList>
            <person name="Hovde B."/>
        </authorList>
    </citation>
    <scope>NUCLEOTIDE SEQUENCE [LARGE SCALE GENOMIC DNA]</scope>
    <source>
        <strain evidence="6 7">CCMP1776</strain>
    </source>
</reference>
<organism evidence="6 7">
    <name type="scientific">Nannochloropsis salina CCMP1776</name>
    <dbReference type="NCBI Taxonomy" id="1027361"/>
    <lineage>
        <taxon>Eukaryota</taxon>
        <taxon>Sar</taxon>
        <taxon>Stramenopiles</taxon>
        <taxon>Ochrophyta</taxon>
        <taxon>Eustigmatophyceae</taxon>
        <taxon>Eustigmatales</taxon>
        <taxon>Monodopsidaceae</taxon>
        <taxon>Microchloropsis</taxon>
        <taxon>Microchloropsis salina</taxon>
    </lineage>
</organism>
<gene>
    <name evidence="6" type="ORF">NSK_003599</name>
</gene>
<accession>A0A4D9D1B4</accession>
<keyword evidence="3" id="KW-0677">Repeat</keyword>
<name>A0A4D9D1B4_9STRA</name>
<evidence type="ECO:0000256" key="4">
    <source>
        <dbReference type="PROSITE-ProRule" id="PRU00221"/>
    </source>
</evidence>
<feature type="compositionally biased region" description="Basic and acidic residues" evidence="5">
    <location>
        <begin position="42"/>
        <end position="71"/>
    </location>
</feature>
<comment type="caution">
    <text evidence="6">The sequence shown here is derived from an EMBL/GenBank/DDBJ whole genome shotgun (WGS) entry which is preliminary data.</text>
</comment>
<dbReference type="SUPFAM" id="SSF50978">
    <property type="entry name" value="WD40 repeat-like"/>
    <property type="match status" value="1"/>
</dbReference>
<dbReference type="GO" id="GO:2000001">
    <property type="term" value="P:regulation of DNA damage checkpoint"/>
    <property type="evidence" value="ECO:0007669"/>
    <property type="project" value="TreeGrafter"/>
</dbReference>
<proteinExistence type="inferred from homology"/>
<evidence type="ECO:0000256" key="1">
    <source>
        <dbReference type="ARBA" id="ARBA00005434"/>
    </source>
</evidence>
<dbReference type="OrthoDB" id="9890280at2759"/>
<dbReference type="EMBL" id="SDOX01000016">
    <property type="protein sequence ID" value="TFJ85176.1"/>
    <property type="molecule type" value="Genomic_DNA"/>
</dbReference>
<sequence>MAGKVLKRGASGKHESINAERVKTARTRSRLKADPEGPAEGSKNHGPDLPHQNKQENDAAGSRDEKSEVTRRSTRSRPANENTYDEDTQIKAELPAVPPVESFGASPKKRSGGGMSAFEMERVENIRRNQEMLRALGLGAMKTDIGLNATAQALQQARKRVAGSNRGLKPAKREPRAPTRRSARMEGKEAPFYNEEKLIMEVEAQSAREEEKRMDEGPLTLETLNRSEEGGADFLVLLKDLLSERSNEASAQADRAIRSKPDMDYLESLSALTLAEEDILKLTPARISSMVVHPSERTLVVVAADVDGHLGVWQVEGDKEVFKFRPHISKVASMQYHPADPSKLISSSHDGTVRCLDLAKEAFDLLVATDDIFQDSGFTCASQVSHSPENLYLAGYEGSTGLLDLRSRKLSWVHGEAHAKKVNSIEAHPTREHVFISSSTDRVVTLWDDRKPKKEVWSIAHTNSINNASFSPTGAYLLITCQDHKLYLHADPVAAPFTAASPPDLSTAQYRIKHNNNTGRWLSKFWPTWDPKHPDAFVVGSLEQPRRIEIFSASSGFQIASVRSEWMNSVQSINQFHPSRNLLVGANSSGRVHLFRGPGEERR</sequence>
<evidence type="ECO:0000313" key="7">
    <source>
        <dbReference type="Proteomes" id="UP000355283"/>
    </source>
</evidence>
<dbReference type="Pfam" id="PF00400">
    <property type="entry name" value="WD40"/>
    <property type="match status" value="3"/>
</dbReference>
<dbReference type="InterPro" id="IPR036322">
    <property type="entry name" value="WD40_repeat_dom_sf"/>
</dbReference>
<dbReference type="PROSITE" id="PS50082">
    <property type="entry name" value="WD_REPEATS_2"/>
    <property type="match status" value="1"/>
</dbReference>
<comment type="similarity">
    <text evidence="1">Belongs to the WD repeat DDB2/WDR76 family.</text>
</comment>
<dbReference type="Proteomes" id="UP000355283">
    <property type="component" value="Unassembled WGS sequence"/>
</dbReference>
<feature type="region of interest" description="Disordered" evidence="5">
    <location>
        <begin position="1"/>
        <end position="114"/>
    </location>
</feature>
<dbReference type="PROSITE" id="PS50294">
    <property type="entry name" value="WD_REPEATS_REGION"/>
    <property type="match status" value="1"/>
</dbReference>
<dbReference type="GO" id="GO:0005634">
    <property type="term" value="C:nucleus"/>
    <property type="evidence" value="ECO:0007669"/>
    <property type="project" value="TreeGrafter"/>
</dbReference>
<dbReference type="InterPro" id="IPR015943">
    <property type="entry name" value="WD40/YVTN_repeat-like_dom_sf"/>
</dbReference>
<feature type="compositionally biased region" description="Basic residues" evidence="5">
    <location>
        <begin position="1"/>
        <end position="11"/>
    </location>
</feature>
<dbReference type="AlphaFoldDB" id="A0A4D9D1B4"/>
<evidence type="ECO:0000256" key="5">
    <source>
        <dbReference type="SAM" id="MobiDB-lite"/>
    </source>
</evidence>
<evidence type="ECO:0000313" key="6">
    <source>
        <dbReference type="EMBL" id="TFJ85176.1"/>
    </source>
</evidence>
<dbReference type="PANTHER" id="PTHR14773:SF0">
    <property type="entry name" value="WD REPEAT-CONTAINING PROTEIN 76"/>
    <property type="match status" value="1"/>
</dbReference>
<dbReference type="Gene3D" id="2.130.10.10">
    <property type="entry name" value="YVTN repeat-like/Quinoprotein amine dehydrogenase"/>
    <property type="match status" value="1"/>
</dbReference>
<feature type="compositionally biased region" description="Basic and acidic residues" evidence="5">
    <location>
        <begin position="171"/>
        <end position="186"/>
    </location>
</feature>
<dbReference type="GO" id="GO:0003677">
    <property type="term" value="F:DNA binding"/>
    <property type="evidence" value="ECO:0007669"/>
    <property type="project" value="TreeGrafter"/>
</dbReference>
<dbReference type="InterPro" id="IPR050853">
    <property type="entry name" value="WD_repeat_DNA-damage-binding"/>
</dbReference>
<dbReference type="InterPro" id="IPR001680">
    <property type="entry name" value="WD40_rpt"/>
</dbReference>
<feature type="compositionally biased region" description="Basic and acidic residues" evidence="5">
    <location>
        <begin position="12"/>
        <end position="23"/>
    </location>
</feature>
<keyword evidence="7" id="KW-1185">Reference proteome</keyword>
<dbReference type="PANTHER" id="PTHR14773">
    <property type="entry name" value="WD REPEAT-CONTAINING PROTEIN 76"/>
    <property type="match status" value="1"/>
</dbReference>
<dbReference type="SMART" id="SM00320">
    <property type="entry name" value="WD40"/>
    <property type="match status" value="4"/>
</dbReference>
<evidence type="ECO:0000256" key="2">
    <source>
        <dbReference type="ARBA" id="ARBA00022574"/>
    </source>
</evidence>
<evidence type="ECO:0000256" key="3">
    <source>
        <dbReference type="ARBA" id="ARBA00022737"/>
    </source>
</evidence>
<protein>
    <submittedName>
        <fullName evidence="6">Uncharacterized protein</fullName>
    </submittedName>
</protein>
<feature type="repeat" description="WD" evidence="4">
    <location>
        <begin position="415"/>
        <end position="448"/>
    </location>
</feature>